<accession>A0ABY8L6X6</accession>
<reference evidence="1 2" key="1">
    <citation type="submission" date="2023-04" db="EMBL/GenBank/DDBJ databases">
        <title>Tenacibaculum tangerinum sp. nov., isolated from sea tidal flat of South Korea.</title>
        <authorList>
            <person name="Lee S.H."/>
            <person name="Kim J.-J."/>
        </authorList>
    </citation>
    <scope>NUCLEOTIDE SEQUENCE [LARGE SCALE GENOMIC DNA]</scope>
    <source>
        <strain evidence="1 2">GRR-S3-23</strain>
    </source>
</reference>
<evidence type="ECO:0008006" key="3">
    <source>
        <dbReference type="Google" id="ProtNLM"/>
    </source>
</evidence>
<dbReference type="EMBL" id="CP122539">
    <property type="protein sequence ID" value="WGH76128.1"/>
    <property type="molecule type" value="Genomic_DNA"/>
</dbReference>
<dbReference type="RefSeq" id="WP_279651998.1">
    <property type="nucleotide sequence ID" value="NZ_CP122539.1"/>
</dbReference>
<dbReference type="Proteomes" id="UP001232001">
    <property type="component" value="Chromosome"/>
</dbReference>
<name>A0ABY8L6X6_9FLAO</name>
<gene>
    <name evidence="1" type="ORF">P8625_02880</name>
</gene>
<keyword evidence="2" id="KW-1185">Reference proteome</keyword>
<proteinExistence type="predicted"/>
<organism evidence="1 2">
    <name type="scientific">Tenacibaculum tangerinum</name>
    <dbReference type="NCBI Taxonomy" id="3038772"/>
    <lineage>
        <taxon>Bacteria</taxon>
        <taxon>Pseudomonadati</taxon>
        <taxon>Bacteroidota</taxon>
        <taxon>Flavobacteriia</taxon>
        <taxon>Flavobacteriales</taxon>
        <taxon>Flavobacteriaceae</taxon>
        <taxon>Tenacibaculum</taxon>
    </lineage>
</organism>
<evidence type="ECO:0000313" key="2">
    <source>
        <dbReference type="Proteomes" id="UP001232001"/>
    </source>
</evidence>
<evidence type="ECO:0000313" key="1">
    <source>
        <dbReference type="EMBL" id="WGH76128.1"/>
    </source>
</evidence>
<sequence length="61" mass="6487">MLKNILNLGTTLNKTEQLSINGGNTDPECPTPNPALGCYTGGPFYCNIHGLPICVPLDENV</sequence>
<protein>
    <recommendedName>
        <fullName evidence="3">Bacteriocin</fullName>
    </recommendedName>
</protein>